<keyword evidence="2" id="KW-1185">Reference proteome</keyword>
<protein>
    <submittedName>
        <fullName evidence="1">Uncharacterized protein</fullName>
    </submittedName>
</protein>
<evidence type="ECO:0000313" key="1">
    <source>
        <dbReference type="EMBL" id="EFX63337.1"/>
    </source>
</evidence>
<dbReference type="AlphaFoldDB" id="E9HY41"/>
<name>E9HY41_DAPPU</name>
<dbReference type="PhylomeDB" id="E9HY41"/>
<dbReference type="KEGG" id="dpx:DAPPUDRAFT_335598"/>
<sequence length="92" mass="10890">MKIDIFFKKWKPFGQALSQDDNVECHYREESFESKEESNLEKFVTEEDSHEEEDLGEVLILKKVNYSVSYCPLASQPPDHWRVSFYSKVPAR</sequence>
<dbReference type="InParanoid" id="E9HY41"/>
<dbReference type="EMBL" id="GL733108">
    <property type="protein sequence ID" value="EFX63337.1"/>
    <property type="molecule type" value="Genomic_DNA"/>
</dbReference>
<evidence type="ECO:0000313" key="2">
    <source>
        <dbReference type="Proteomes" id="UP000000305"/>
    </source>
</evidence>
<gene>
    <name evidence="1" type="ORF">DAPPUDRAFT_335598</name>
</gene>
<reference evidence="1 2" key="1">
    <citation type="journal article" date="2011" name="Science">
        <title>The ecoresponsive genome of Daphnia pulex.</title>
        <authorList>
            <person name="Colbourne J.K."/>
            <person name="Pfrender M.E."/>
            <person name="Gilbert D."/>
            <person name="Thomas W.K."/>
            <person name="Tucker A."/>
            <person name="Oakley T.H."/>
            <person name="Tokishita S."/>
            <person name="Aerts A."/>
            <person name="Arnold G.J."/>
            <person name="Basu M.K."/>
            <person name="Bauer D.J."/>
            <person name="Caceres C.E."/>
            <person name="Carmel L."/>
            <person name="Casola C."/>
            <person name="Choi J.H."/>
            <person name="Detter J.C."/>
            <person name="Dong Q."/>
            <person name="Dusheyko S."/>
            <person name="Eads B.D."/>
            <person name="Frohlich T."/>
            <person name="Geiler-Samerotte K.A."/>
            <person name="Gerlach D."/>
            <person name="Hatcher P."/>
            <person name="Jogdeo S."/>
            <person name="Krijgsveld J."/>
            <person name="Kriventseva E.V."/>
            <person name="Kultz D."/>
            <person name="Laforsch C."/>
            <person name="Lindquist E."/>
            <person name="Lopez J."/>
            <person name="Manak J.R."/>
            <person name="Muller J."/>
            <person name="Pangilinan J."/>
            <person name="Patwardhan R.P."/>
            <person name="Pitluck S."/>
            <person name="Pritham E.J."/>
            <person name="Rechtsteiner A."/>
            <person name="Rho M."/>
            <person name="Rogozin I.B."/>
            <person name="Sakarya O."/>
            <person name="Salamov A."/>
            <person name="Schaack S."/>
            <person name="Shapiro H."/>
            <person name="Shiga Y."/>
            <person name="Skalitzky C."/>
            <person name="Smith Z."/>
            <person name="Souvorov A."/>
            <person name="Sung W."/>
            <person name="Tang Z."/>
            <person name="Tsuchiya D."/>
            <person name="Tu H."/>
            <person name="Vos H."/>
            <person name="Wang M."/>
            <person name="Wolf Y.I."/>
            <person name="Yamagata H."/>
            <person name="Yamada T."/>
            <person name="Ye Y."/>
            <person name="Shaw J.R."/>
            <person name="Andrews J."/>
            <person name="Crease T.J."/>
            <person name="Tang H."/>
            <person name="Lucas S.M."/>
            <person name="Robertson H.M."/>
            <person name="Bork P."/>
            <person name="Koonin E.V."/>
            <person name="Zdobnov E.M."/>
            <person name="Grigoriev I.V."/>
            <person name="Lynch M."/>
            <person name="Boore J.L."/>
        </authorList>
    </citation>
    <scope>NUCLEOTIDE SEQUENCE [LARGE SCALE GENOMIC DNA]</scope>
</reference>
<proteinExistence type="predicted"/>
<accession>E9HY41</accession>
<organism evidence="1 2">
    <name type="scientific">Daphnia pulex</name>
    <name type="common">Water flea</name>
    <dbReference type="NCBI Taxonomy" id="6669"/>
    <lineage>
        <taxon>Eukaryota</taxon>
        <taxon>Metazoa</taxon>
        <taxon>Ecdysozoa</taxon>
        <taxon>Arthropoda</taxon>
        <taxon>Crustacea</taxon>
        <taxon>Branchiopoda</taxon>
        <taxon>Diplostraca</taxon>
        <taxon>Cladocera</taxon>
        <taxon>Anomopoda</taxon>
        <taxon>Daphniidae</taxon>
        <taxon>Daphnia</taxon>
    </lineage>
</organism>
<dbReference type="Proteomes" id="UP000000305">
    <property type="component" value="Unassembled WGS sequence"/>
</dbReference>
<dbReference type="HOGENOM" id="CLU_187095_0_0_1"/>